<dbReference type="SMART" id="SM00028">
    <property type="entry name" value="TPR"/>
    <property type="match status" value="3"/>
</dbReference>
<comment type="caution">
    <text evidence="3">The sequence shown here is derived from an EMBL/GenBank/DDBJ whole genome shotgun (WGS) entry which is preliminary data.</text>
</comment>
<dbReference type="Gene3D" id="3.40.50.300">
    <property type="entry name" value="P-loop containing nucleotide triphosphate hydrolases"/>
    <property type="match status" value="1"/>
</dbReference>
<dbReference type="InterPro" id="IPR019734">
    <property type="entry name" value="TPR_rpt"/>
</dbReference>
<dbReference type="PANTHER" id="PTHR12788">
    <property type="entry name" value="PROTEIN-TYROSINE SULFOTRANSFERASE 2"/>
    <property type="match status" value="1"/>
</dbReference>
<name>A0A432XYY3_9GAMM</name>
<dbReference type="PANTHER" id="PTHR12788:SF10">
    <property type="entry name" value="PROTEIN-TYROSINE SULFOTRANSFERASE"/>
    <property type="match status" value="1"/>
</dbReference>
<dbReference type="Pfam" id="PF13432">
    <property type="entry name" value="TPR_16"/>
    <property type="match status" value="2"/>
</dbReference>
<dbReference type="PROSITE" id="PS50005">
    <property type="entry name" value="TPR"/>
    <property type="match status" value="1"/>
</dbReference>
<dbReference type="InterPro" id="IPR026634">
    <property type="entry name" value="TPST-like"/>
</dbReference>
<dbReference type="RefSeq" id="WP_126760941.1">
    <property type="nucleotide sequence ID" value="NZ_JBHLTZ010000004.1"/>
</dbReference>
<keyword evidence="1" id="KW-0808">Transferase</keyword>
<dbReference type="OrthoDB" id="9815894at2"/>
<keyword evidence="4" id="KW-1185">Reference proteome</keyword>
<dbReference type="Gene3D" id="1.25.40.10">
    <property type="entry name" value="Tetratricopeptide repeat domain"/>
    <property type="match status" value="2"/>
</dbReference>
<dbReference type="InterPro" id="IPR011990">
    <property type="entry name" value="TPR-like_helical_dom_sf"/>
</dbReference>
<sequence length="500" mass="56230">MATPESQQIEAGYQRLVAAPEQLNLLDQVAALALQAGATQRAADIYLEFIGHHSQHAGAQFNCGYYCRAAGYYQQAIEHYQQALALGISQPEEVHTNIGVIYNEGLLQNDAAIAAFTAALKVKPGYVPALYNLANCYEQNGDKVAAARYFTEVIKQAPDFAMAYVRLADVHRAEAADDPLIVKLKQLVEEPRLPLTQRIDAAYALGKLFNDCQAYAEAWQFYQQANEWNATTMPAWDADKQRALLNTLRAEFSAPFAVSKAAADAVAEGCESMRPVFVCGMFRSGSTLVEQMLGAHTEIVSGGELEFFPRLWRRIETQGLSGFLQQQSNAELAQLGSDYLNFVRERLGEVSYFTDKRPDTIWLLGLIKQVLPQAKFIVTRRQPLDNALSVYFTRLGPAMSYANRFEDILAFMEMERELLAHWQTVFGDHLQVVDYDDLVVDPERELGAVLRGLGLDWQEQCLDFHQRANSVRTASVWQVRQPLYQSSSGRWRNYQAFLPK</sequence>
<dbReference type="EMBL" id="PIPW01000001">
    <property type="protein sequence ID" value="RUO53958.1"/>
    <property type="molecule type" value="Genomic_DNA"/>
</dbReference>
<accession>A0A432XYY3</accession>
<dbReference type="SUPFAM" id="SSF48452">
    <property type="entry name" value="TPR-like"/>
    <property type="match status" value="1"/>
</dbReference>
<gene>
    <name evidence="3" type="ORF">CWI69_00515</name>
</gene>
<dbReference type="Proteomes" id="UP000287198">
    <property type="component" value="Unassembled WGS sequence"/>
</dbReference>
<feature type="repeat" description="TPR" evidence="2">
    <location>
        <begin position="127"/>
        <end position="160"/>
    </location>
</feature>
<dbReference type="AlphaFoldDB" id="A0A432XYY3"/>
<protein>
    <submittedName>
        <fullName evidence="3">Uncharacterized protein</fullName>
    </submittedName>
</protein>
<evidence type="ECO:0000256" key="2">
    <source>
        <dbReference type="PROSITE-ProRule" id="PRU00339"/>
    </source>
</evidence>
<evidence type="ECO:0000313" key="4">
    <source>
        <dbReference type="Proteomes" id="UP000287198"/>
    </source>
</evidence>
<dbReference type="InterPro" id="IPR027417">
    <property type="entry name" value="P-loop_NTPase"/>
</dbReference>
<evidence type="ECO:0000256" key="1">
    <source>
        <dbReference type="ARBA" id="ARBA00022679"/>
    </source>
</evidence>
<reference evidence="4" key="1">
    <citation type="journal article" date="2018" name="Front. Microbiol.">
        <title>Genome-Based Analysis Reveals the Taxonomy and Diversity of the Family Idiomarinaceae.</title>
        <authorList>
            <person name="Liu Y."/>
            <person name="Lai Q."/>
            <person name="Shao Z."/>
        </authorList>
    </citation>
    <scope>NUCLEOTIDE SEQUENCE [LARGE SCALE GENOMIC DNA]</scope>
    <source>
        <strain evidence="4">BH195</strain>
    </source>
</reference>
<dbReference type="GO" id="GO:0008476">
    <property type="term" value="F:protein-tyrosine sulfotransferase activity"/>
    <property type="evidence" value="ECO:0007669"/>
    <property type="project" value="InterPro"/>
</dbReference>
<dbReference type="SUPFAM" id="SSF52540">
    <property type="entry name" value="P-loop containing nucleoside triphosphate hydrolases"/>
    <property type="match status" value="1"/>
</dbReference>
<keyword evidence="2" id="KW-0802">TPR repeat</keyword>
<proteinExistence type="predicted"/>
<dbReference type="Pfam" id="PF13469">
    <property type="entry name" value="Sulfotransfer_3"/>
    <property type="match status" value="1"/>
</dbReference>
<organism evidence="3 4">
    <name type="scientific">Pseudidiomarina halophila</name>
    <dbReference type="NCBI Taxonomy" id="1449799"/>
    <lineage>
        <taxon>Bacteria</taxon>
        <taxon>Pseudomonadati</taxon>
        <taxon>Pseudomonadota</taxon>
        <taxon>Gammaproteobacteria</taxon>
        <taxon>Alteromonadales</taxon>
        <taxon>Idiomarinaceae</taxon>
        <taxon>Pseudidiomarina</taxon>
    </lineage>
</organism>
<evidence type="ECO:0000313" key="3">
    <source>
        <dbReference type="EMBL" id="RUO53958.1"/>
    </source>
</evidence>